<dbReference type="EMBL" id="BDQA01000417">
    <property type="protein sequence ID" value="GBH21884.1"/>
    <property type="molecule type" value="Genomic_RNA"/>
</dbReference>
<name>A0A2V0R9Y5_9ZZZZ</name>
<proteinExistence type="predicted"/>
<evidence type="ECO:0000313" key="1">
    <source>
        <dbReference type="EMBL" id="GBH21884.1"/>
    </source>
</evidence>
<organism evidence="1">
    <name type="scientific">viral metagenome</name>
    <dbReference type="NCBI Taxonomy" id="1070528"/>
    <lineage>
        <taxon>unclassified sequences</taxon>
        <taxon>metagenomes</taxon>
        <taxon>organismal metagenomes</taxon>
    </lineage>
</organism>
<sequence>MPRGKTGGGQTSQMLSISDPVIGHQYKNLPYKRHSDDEPRLIHMPADFSIDCVQEAPDDVASYWPIGEIATFHDESYPNWVTLSKRNKIDIDDTDVAADKERQYFEVLTRATMSWAMLEAIRVSMDTSRVCSEVAQTAIARRFRKLEFAGNRIAEYPNYELLRSNALHWCQLVAEKPNGPLYGMGYWNPSDISTAADYDVTDLTAVDAVIDRIHTLLDSLDADSDWVKVRIALESLPVGGTTAPLSVPAATIDPARVDVYLQSALRKDDPDVAERTAQYPNIEEDGAEKVPVYVRYDRGGLLAPDPYLLTLLRPHVIFEHDNRGDDAGSYGAYANVTDATINDQRNNIASYYKLNGDHVTEEFKYNEDAADPVGLTKVFPHFIHGARTLQDSSQNVDKMSGSFTNYVKFDVPLTHFGETTLTLFERAAQRTTSFKA</sequence>
<reference evidence="1" key="1">
    <citation type="submission" date="2017-04" db="EMBL/GenBank/DDBJ databases">
        <title>Unveiling RNA virosphere associated with marine microorganisms.</title>
        <authorList>
            <person name="Urayama S."/>
            <person name="Takaki Y."/>
            <person name="Nishi S."/>
            <person name="Yoshida Y."/>
            <person name="Deguchi S."/>
            <person name="Takai K."/>
            <person name="Nunoura T."/>
        </authorList>
    </citation>
    <scope>NUCLEOTIDE SEQUENCE</scope>
</reference>
<accession>A0A2V0R9Y5</accession>
<dbReference type="AlphaFoldDB" id="A0A2V0R9Y5"/>
<comment type="caution">
    <text evidence="1">The sequence shown here is derived from an EMBL/GenBank/DDBJ whole genome shotgun (WGS) entry which is preliminary data.</text>
</comment>
<protein>
    <submittedName>
        <fullName evidence="1">Uncharacterized protein</fullName>
    </submittedName>
</protein>